<evidence type="ECO:0000313" key="2">
    <source>
        <dbReference type="EMBL" id="MCD5310513.1"/>
    </source>
</evidence>
<dbReference type="Gene3D" id="2.90.10.10">
    <property type="entry name" value="Bulb-type lectin domain"/>
    <property type="match status" value="1"/>
</dbReference>
<accession>A0A9X1SXV5</accession>
<dbReference type="Pfam" id="PF21962">
    <property type="entry name" value="DUF6924"/>
    <property type="match status" value="1"/>
</dbReference>
<gene>
    <name evidence="2" type="ORF">LR394_06370</name>
</gene>
<organism evidence="2 3">
    <name type="scientific">Kineosporia babensis</name>
    <dbReference type="NCBI Taxonomy" id="499548"/>
    <lineage>
        <taxon>Bacteria</taxon>
        <taxon>Bacillati</taxon>
        <taxon>Actinomycetota</taxon>
        <taxon>Actinomycetes</taxon>
        <taxon>Kineosporiales</taxon>
        <taxon>Kineosporiaceae</taxon>
        <taxon>Kineosporia</taxon>
    </lineage>
</organism>
<dbReference type="RefSeq" id="WP_231439471.1">
    <property type="nucleotide sequence ID" value="NZ_JAJOMB010000003.1"/>
</dbReference>
<dbReference type="SUPFAM" id="SSF51110">
    <property type="entry name" value="alpha-D-mannose-specific plant lectins"/>
    <property type="match status" value="1"/>
</dbReference>
<comment type="caution">
    <text evidence="2">The sequence shown here is derived from an EMBL/GenBank/DDBJ whole genome shotgun (WGS) entry which is preliminary data.</text>
</comment>
<dbReference type="InterPro" id="IPR036426">
    <property type="entry name" value="Bulb-type_lectin_dom_sf"/>
</dbReference>
<dbReference type="PROSITE" id="PS50927">
    <property type="entry name" value="BULB_LECTIN"/>
    <property type="match status" value="1"/>
</dbReference>
<proteinExistence type="predicted"/>
<protein>
    <recommendedName>
        <fullName evidence="1">Bulb-type lectin domain-containing protein</fullName>
    </recommendedName>
</protein>
<dbReference type="Proteomes" id="UP001138997">
    <property type="component" value="Unassembled WGS sequence"/>
</dbReference>
<keyword evidence="3" id="KW-1185">Reference proteome</keyword>
<sequence length="420" mass="46546">MLPPTYATVLRPGEHLSDRAVSSPNGEFSLVHQHDGNVVIYRNADGHAVWATGTNFQGDVDLGARTGRLTLRENGSLAVQDSDGIYLWQSPAQPNPAQLSLVVTDRGQALLVDGSGREVWYSPRPPEYWRVWKSVSDGHRLRRGQTLRGQSLTSANGRFTLVWDHGGQVYLREKDVGVRWLRRLEPGAGLVMDDEGSLDVRHPNGTVSSWTLAPSWQGVHECYVSDEGRITLADGSGQVLWAGEAPQGMLRDAEWPADIPERRLRSSERPEIDLSDHNEFDALVVRTDFEHPEAWARIVAELHLPMQGVPDSEPATPRLIDDPIWAGAHYEEIVSALPADAPEAVFVADSEAMSTDDRGLLAVHAERLLNPEEFAEDFDPDEVPEAFRIEARQAELMTVNLALANSDFEDWVHQGIDLSA</sequence>
<dbReference type="EMBL" id="JAJOMB010000003">
    <property type="protein sequence ID" value="MCD5310513.1"/>
    <property type="molecule type" value="Genomic_DNA"/>
</dbReference>
<dbReference type="SMART" id="SM00108">
    <property type="entry name" value="B_lectin"/>
    <property type="match status" value="1"/>
</dbReference>
<feature type="domain" description="Bulb-type lectin" evidence="1">
    <location>
        <begin position="6"/>
        <end position="124"/>
    </location>
</feature>
<dbReference type="Gene3D" id="2.90.10.30">
    <property type="match status" value="1"/>
</dbReference>
<reference evidence="2" key="1">
    <citation type="submission" date="2021-11" db="EMBL/GenBank/DDBJ databases">
        <title>Streptomyces corallinus and Kineosporia corallina sp. nov., two new coral-derived marine actinobacteria.</title>
        <authorList>
            <person name="Buangrab K."/>
            <person name="Sutthacheep M."/>
            <person name="Yeemin T."/>
            <person name="Harunari E."/>
            <person name="Igarashi Y."/>
            <person name="Sripreechasak P."/>
            <person name="Kanchanasin P."/>
            <person name="Tanasupawat S."/>
            <person name="Phongsopitanun W."/>
        </authorList>
    </citation>
    <scope>NUCLEOTIDE SEQUENCE</scope>
    <source>
        <strain evidence="2">JCM 31032</strain>
    </source>
</reference>
<dbReference type="InterPro" id="IPR053832">
    <property type="entry name" value="DUF6924"/>
</dbReference>
<evidence type="ECO:0000313" key="3">
    <source>
        <dbReference type="Proteomes" id="UP001138997"/>
    </source>
</evidence>
<evidence type="ECO:0000259" key="1">
    <source>
        <dbReference type="PROSITE" id="PS50927"/>
    </source>
</evidence>
<name>A0A9X1SXV5_9ACTN</name>
<dbReference type="AlphaFoldDB" id="A0A9X1SXV5"/>
<dbReference type="InterPro" id="IPR001480">
    <property type="entry name" value="Bulb-type_lectin_dom"/>
</dbReference>